<evidence type="ECO:0000256" key="2">
    <source>
        <dbReference type="SAM" id="SignalP"/>
    </source>
</evidence>
<name>A0ABW8JXT6_9GAMM</name>
<comment type="caution">
    <text evidence="3">The sequence shown here is derived from an EMBL/GenBank/DDBJ whole genome shotgun (WGS) entry which is preliminary data.</text>
</comment>
<dbReference type="Proteomes" id="UP001620460">
    <property type="component" value="Unassembled WGS sequence"/>
</dbReference>
<feature type="chain" id="PRO_5046716952" evidence="2">
    <location>
        <begin position="25"/>
        <end position="257"/>
    </location>
</feature>
<evidence type="ECO:0000313" key="3">
    <source>
        <dbReference type="EMBL" id="MFK2905983.1"/>
    </source>
</evidence>
<evidence type="ECO:0000256" key="1">
    <source>
        <dbReference type="SAM" id="MobiDB-lite"/>
    </source>
</evidence>
<organism evidence="3 4">
    <name type="scientific">Dyella ginsengisoli</name>
    <dbReference type="NCBI Taxonomy" id="363848"/>
    <lineage>
        <taxon>Bacteria</taxon>
        <taxon>Pseudomonadati</taxon>
        <taxon>Pseudomonadota</taxon>
        <taxon>Gammaproteobacteria</taxon>
        <taxon>Lysobacterales</taxon>
        <taxon>Rhodanobacteraceae</taxon>
        <taxon>Dyella</taxon>
    </lineage>
</organism>
<dbReference type="RefSeq" id="WP_404635906.1">
    <property type="nucleotide sequence ID" value="NZ_JADIKM010000006.1"/>
</dbReference>
<feature type="region of interest" description="Disordered" evidence="1">
    <location>
        <begin position="209"/>
        <end position="257"/>
    </location>
</feature>
<reference evidence="3 4" key="1">
    <citation type="submission" date="2020-10" db="EMBL/GenBank/DDBJ databases">
        <title>Phylogeny of dyella-like bacteria.</title>
        <authorList>
            <person name="Fu J."/>
        </authorList>
    </citation>
    <scope>NUCLEOTIDE SEQUENCE [LARGE SCALE GENOMIC DNA]</scope>
    <source>
        <strain evidence="3 4">Gsoil3046</strain>
    </source>
</reference>
<feature type="signal peptide" evidence="2">
    <location>
        <begin position="1"/>
        <end position="24"/>
    </location>
</feature>
<keyword evidence="4" id="KW-1185">Reference proteome</keyword>
<protein>
    <submittedName>
        <fullName evidence="3">Uncharacterized protein</fullName>
    </submittedName>
</protein>
<keyword evidence="2" id="KW-0732">Signal</keyword>
<feature type="compositionally biased region" description="Basic and acidic residues" evidence="1">
    <location>
        <begin position="224"/>
        <end position="250"/>
    </location>
</feature>
<evidence type="ECO:0000313" key="4">
    <source>
        <dbReference type="Proteomes" id="UP001620460"/>
    </source>
</evidence>
<sequence>MKTKQLALACAIALSALVAAPAFAQTSADDTTDAQTSTTIGPESTRLSTEFSTFAGSDTNSQALVTGLRDGTAITLDQTVTNADGTTSTTQTTIQPATGPLGYGNVRIALALAEASLAQQGITDPTAEEIAAALNGGTLTLADGTTVDLNGVLADRAAGQGWGQIANAMGFKLGDLMRSPNAVAHAAAAAHGHADAKVAKVDLATHGRAGAHASVPDHVGAMAKIDRPERPTRPERPERPERPQLPDHPTHVGRPGG</sequence>
<accession>A0ABW8JXT6</accession>
<gene>
    <name evidence="3" type="ORF">ISP17_18635</name>
</gene>
<dbReference type="EMBL" id="JADIKM010000006">
    <property type="protein sequence ID" value="MFK2905983.1"/>
    <property type="molecule type" value="Genomic_DNA"/>
</dbReference>
<proteinExistence type="predicted"/>